<evidence type="ECO:0000256" key="1">
    <source>
        <dbReference type="SAM" id="MobiDB-lite"/>
    </source>
</evidence>
<proteinExistence type="predicted"/>
<organism evidence="2 3">
    <name type="scientific">Xylaria flabelliformis</name>
    <dbReference type="NCBI Taxonomy" id="2512241"/>
    <lineage>
        <taxon>Eukaryota</taxon>
        <taxon>Fungi</taxon>
        <taxon>Dikarya</taxon>
        <taxon>Ascomycota</taxon>
        <taxon>Pezizomycotina</taxon>
        <taxon>Sordariomycetes</taxon>
        <taxon>Xylariomycetidae</taxon>
        <taxon>Xylariales</taxon>
        <taxon>Xylariaceae</taxon>
        <taxon>Xylaria</taxon>
    </lineage>
</organism>
<keyword evidence="3" id="KW-1185">Reference proteome</keyword>
<dbReference type="AlphaFoldDB" id="A0A553I1V3"/>
<name>A0A553I1V3_9PEZI</name>
<feature type="region of interest" description="Disordered" evidence="1">
    <location>
        <begin position="174"/>
        <end position="221"/>
    </location>
</feature>
<feature type="compositionally biased region" description="Low complexity" evidence="1">
    <location>
        <begin position="122"/>
        <end position="132"/>
    </location>
</feature>
<dbReference type="EMBL" id="VFLP01000024">
    <property type="protein sequence ID" value="TRX94178.1"/>
    <property type="molecule type" value="Genomic_DNA"/>
</dbReference>
<dbReference type="Proteomes" id="UP000319160">
    <property type="component" value="Unassembled WGS sequence"/>
</dbReference>
<protein>
    <submittedName>
        <fullName evidence="2">Uncharacterized protein</fullName>
    </submittedName>
</protein>
<evidence type="ECO:0000313" key="3">
    <source>
        <dbReference type="Proteomes" id="UP000319160"/>
    </source>
</evidence>
<dbReference type="OrthoDB" id="4775090at2759"/>
<accession>A0A553I1V3</accession>
<comment type="caution">
    <text evidence="2">The sequence shown here is derived from an EMBL/GenBank/DDBJ whole genome shotgun (WGS) entry which is preliminary data.</text>
</comment>
<evidence type="ECO:0000313" key="2">
    <source>
        <dbReference type="EMBL" id="TRX94178.1"/>
    </source>
</evidence>
<sequence>MRMLNEAPFSRLEGRKRTLAAIRPLVAPAAAYSIHQRIRKGDETSRPTAHSYKSSLPVIPEDIRIYSSLNKGRAKPGSLKPQTTHSQSPDYNLPSSPTKRMNRSSHDNDSPASPQKRPRDQSAPSRHSSSSSNEGDPARNISKLFWGLIEFWLLVQGERSWPFTIVPASSKVTKLEDTNPEQDSTAKSEGKMNLPSHQTEEIPSPVPIDLPAESEASDVKDEQDYWDEMRLQLGRQRHQLYLWKIGSSDSDLDGLLESKSDIHRKLGRSILLALLRIALAITVVIDLQRAGEQSHDSRHTSLLQESERKLRKLIGDGYRGYNFKQREITLMLYNPTGQWSPPELLATIQPEIDKLLKLRDQIGRAVADSRA</sequence>
<feature type="compositionally biased region" description="Polar residues" evidence="1">
    <location>
        <begin position="80"/>
        <end position="99"/>
    </location>
</feature>
<gene>
    <name evidence="2" type="ORF">FHL15_004946</name>
</gene>
<feature type="region of interest" description="Disordered" evidence="1">
    <location>
        <begin position="71"/>
        <end position="137"/>
    </location>
</feature>
<reference evidence="3" key="1">
    <citation type="submission" date="2019-06" db="EMBL/GenBank/DDBJ databases">
        <title>Draft genome sequence of the griseofulvin-producing fungus Xylaria cubensis strain G536.</title>
        <authorList>
            <person name="Mead M.E."/>
            <person name="Raja H.A."/>
            <person name="Steenwyk J.L."/>
            <person name="Knowles S.L."/>
            <person name="Oberlies N.H."/>
            <person name="Rokas A."/>
        </authorList>
    </citation>
    <scope>NUCLEOTIDE SEQUENCE [LARGE SCALE GENOMIC DNA]</scope>
    <source>
        <strain evidence="3">G536</strain>
    </source>
</reference>